<organism evidence="1 2">
    <name type="scientific">Trichonephila inaurata madagascariensis</name>
    <dbReference type="NCBI Taxonomy" id="2747483"/>
    <lineage>
        <taxon>Eukaryota</taxon>
        <taxon>Metazoa</taxon>
        <taxon>Ecdysozoa</taxon>
        <taxon>Arthropoda</taxon>
        <taxon>Chelicerata</taxon>
        <taxon>Arachnida</taxon>
        <taxon>Araneae</taxon>
        <taxon>Araneomorphae</taxon>
        <taxon>Entelegynae</taxon>
        <taxon>Araneoidea</taxon>
        <taxon>Nephilidae</taxon>
        <taxon>Trichonephila</taxon>
        <taxon>Trichonephila inaurata</taxon>
    </lineage>
</organism>
<accession>A0A8X7CEL7</accession>
<sequence length="100" mass="11398">MQRNRDLTTVVTILTRAVTGYKTIAGFLLREGRSEEDSIGLLTTTSSRARAFFWESPCPERGLADWCPQSKVRLHQSTRENLLRRRDLQKMSPGRCDGSL</sequence>
<dbReference type="EMBL" id="BMAV01017523">
    <property type="protein sequence ID" value="GFY69259.1"/>
    <property type="molecule type" value="Genomic_DNA"/>
</dbReference>
<comment type="caution">
    <text evidence="1">The sequence shown here is derived from an EMBL/GenBank/DDBJ whole genome shotgun (WGS) entry which is preliminary data.</text>
</comment>
<dbReference type="AlphaFoldDB" id="A0A8X7CEL7"/>
<dbReference type="OrthoDB" id="10514946at2759"/>
<evidence type="ECO:0000313" key="1">
    <source>
        <dbReference type="EMBL" id="GFY69259.1"/>
    </source>
</evidence>
<dbReference type="Proteomes" id="UP000886998">
    <property type="component" value="Unassembled WGS sequence"/>
</dbReference>
<proteinExistence type="predicted"/>
<protein>
    <submittedName>
        <fullName evidence="1">Uncharacterized protein</fullName>
    </submittedName>
</protein>
<gene>
    <name evidence="1" type="ORF">TNIN_377581</name>
</gene>
<keyword evidence="2" id="KW-1185">Reference proteome</keyword>
<evidence type="ECO:0000313" key="2">
    <source>
        <dbReference type="Proteomes" id="UP000886998"/>
    </source>
</evidence>
<name>A0A8X7CEL7_9ARAC</name>
<reference evidence="1" key="1">
    <citation type="submission" date="2020-08" db="EMBL/GenBank/DDBJ databases">
        <title>Multicomponent nature underlies the extraordinary mechanical properties of spider dragline silk.</title>
        <authorList>
            <person name="Kono N."/>
            <person name="Nakamura H."/>
            <person name="Mori M."/>
            <person name="Yoshida Y."/>
            <person name="Ohtoshi R."/>
            <person name="Malay A.D."/>
            <person name="Moran D.A.P."/>
            <person name="Tomita M."/>
            <person name="Numata K."/>
            <person name="Arakawa K."/>
        </authorList>
    </citation>
    <scope>NUCLEOTIDE SEQUENCE</scope>
</reference>